<dbReference type="EMBL" id="KZ502442">
    <property type="protein sequence ID" value="PKU79369.1"/>
    <property type="molecule type" value="Genomic_DNA"/>
</dbReference>
<evidence type="ECO:0000256" key="1">
    <source>
        <dbReference type="SAM" id="MobiDB-lite"/>
    </source>
</evidence>
<reference evidence="2 3" key="2">
    <citation type="journal article" date="2017" name="Nature">
        <title>The Apostasia genome and the evolution of orchids.</title>
        <authorList>
            <person name="Zhang G.Q."/>
            <person name="Liu K.W."/>
            <person name="Li Z."/>
            <person name="Lohaus R."/>
            <person name="Hsiao Y.Y."/>
            <person name="Niu S.C."/>
            <person name="Wang J.Y."/>
            <person name="Lin Y.C."/>
            <person name="Xu Q."/>
            <person name="Chen L.J."/>
            <person name="Yoshida K."/>
            <person name="Fujiwara S."/>
            <person name="Wang Z.W."/>
            <person name="Zhang Y.Q."/>
            <person name="Mitsuda N."/>
            <person name="Wang M."/>
            <person name="Liu G.H."/>
            <person name="Pecoraro L."/>
            <person name="Huang H.X."/>
            <person name="Xiao X.J."/>
            <person name="Lin M."/>
            <person name="Wu X.Y."/>
            <person name="Wu W.L."/>
            <person name="Chen Y.Y."/>
            <person name="Chang S.B."/>
            <person name="Sakamoto S."/>
            <person name="Ohme-Takagi M."/>
            <person name="Yagi M."/>
            <person name="Zeng S.J."/>
            <person name="Shen C.Y."/>
            <person name="Yeh C.M."/>
            <person name="Luo Y.B."/>
            <person name="Tsai W.C."/>
            <person name="Van de Peer Y."/>
            <person name="Liu Z.J."/>
        </authorList>
    </citation>
    <scope>NUCLEOTIDE SEQUENCE [LARGE SCALE GENOMIC DNA]</scope>
    <source>
        <tissue evidence="2">The whole plant</tissue>
    </source>
</reference>
<organism evidence="2 3">
    <name type="scientific">Dendrobium catenatum</name>
    <dbReference type="NCBI Taxonomy" id="906689"/>
    <lineage>
        <taxon>Eukaryota</taxon>
        <taxon>Viridiplantae</taxon>
        <taxon>Streptophyta</taxon>
        <taxon>Embryophyta</taxon>
        <taxon>Tracheophyta</taxon>
        <taxon>Spermatophyta</taxon>
        <taxon>Magnoliopsida</taxon>
        <taxon>Liliopsida</taxon>
        <taxon>Asparagales</taxon>
        <taxon>Orchidaceae</taxon>
        <taxon>Epidendroideae</taxon>
        <taxon>Malaxideae</taxon>
        <taxon>Dendrobiinae</taxon>
        <taxon>Dendrobium</taxon>
    </lineage>
</organism>
<feature type="region of interest" description="Disordered" evidence="1">
    <location>
        <begin position="18"/>
        <end position="43"/>
    </location>
</feature>
<gene>
    <name evidence="2" type="ORF">MA16_Dca000714</name>
</gene>
<protein>
    <submittedName>
        <fullName evidence="2">Uncharacterized protein</fullName>
    </submittedName>
</protein>
<keyword evidence="3" id="KW-1185">Reference proteome</keyword>
<evidence type="ECO:0000313" key="3">
    <source>
        <dbReference type="Proteomes" id="UP000233837"/>
    </source>
</evidence>
<proteinExistence type="predicted"/>
<sequence>MDGRFTALEEMMKKMLEAKQNPTTSEVREATGDNGRCRNTNPFRGRENMEVEIHEGNDGMPPLELLSREEMSMGYERRGKGSLAGVKGRKLSIGQQFTVYKLQDSRGTARKKSGKTEGHVVKNWEGWLRLREDGVQPLMVLAWDAVLVHDKMVKDMEKENGKGVPLWYRR</sequence>
<dbReference type="AlphaFoldDB" id="A0A2I0WUM6"/>
<accession>A0A2I0WUM6</accession>
<dbReference type="Proteomes" id="UP000233837">
    <property type="component" value="Unassembled WGS sequence"/>
</dbReference>
<evidence type="ECO:0000313" key="2">
    <source>
        <dbReference type="EMBL" id="PKU79369.1"/>
    </source>
</evidence>
<name>A0A2I0WUM6_9ASPA</name>
<reference evidence="2 3" key="1">
    <citation type="journal article" date="2016" name="Sci. Rep.">
        <title>The Dendrobium catenatum Lindl. genome sequence provides insights into polysaccharide synthase, floral development and adaptive evolution.</title>
        <authorList>
            <person name="Zhang G.Q."/>
            <person name="Xu Q."/>
            <person name="Bian C."/>
            <person name="Tsai W.C."/>
            <person name="Yeh C.M."/>
            <person name="Liu K.W."/>
            <person name="Yoshida K."/>
            <person name="Zhang L.S."/>
            <person name="Chang S.B."/>
            <person name="Chen F."/>
            <person name="Shi Y."/>
            <person name="Su Y.Y."/>
            <person name="Zhang Y.Q."/>
            <person name="Chen L.J."/>
            <person name="Yin Y."/>
            <person name="Lin M."/>
            <person name="Huang H."/>
            <person name="Deng H."/>
            <person name="Wang Z.W."/>
            <person name="Zhu S.L."/>
            <person name="Zhao X."/>
            <person name="Deng C."/>
            <person name="Niu S.C."/>
            <person name="Huang J."/>
            <person name="Wang M."/>
            <person name="Liu G.H."/>
            <person name="Yang H.J."/>
            <person name="Xiao X.J."/>
            <person name="Hsiao Y.Y."/>
            <person name="Wu W.L."/>
            <person name="Chen Y.Y."/>
            <person name="Mitsuda N."/>
            <person name="Ohme-Takagi M."/>
            <person name="Luo Y.B."/>
            <person name="Van de Peer Y."/>
            <person name="Liu Z.J."/>
        </authorList>
    </citation>
    <scope>NUCLEOTIDE SEQUENCE [LARGE SCALE GENOMIC DNA]</scope>
    <source>
        <tissue evidence="2">The whole plant</tissue>
    </source>
</reference>